<organism evidence="14 15">
    <name type="scientific">Neisseria subflava NJ9703</name>
    <dbReference type="NCBI Taxonomy" id="546268"/>
    <lineage>
        <taxon>Bacteria</taxon>
        <taxon>Pseudomonadati</taxon>
        <taxon>Pseudomonadota</taxon>
        <taxon>Betaproteobacteria</taxon>
        <taxon>Neisseriales</taxon>
        <taxon>Neisseriaceae</taxon>
        <taxon>Neisseria</taxon>
    </lineage>
</organism>
<evidence type="ECO:0000256" key="4">
    <source>
        <dbReference type="ARBA" id="ARBA00011738"/>
    </source>
</evidence>
<dbReference type="RefSeq" id="WP_004519646.1">
    <property type="nucleotide sequence ID" value="NZ_ACEO02000003.1"/>
</dbReference>
<gene>
    <name evidence="11 14" type="primary">hisC</name>
    <name evidence="14" type="ORF">NEISUBOT_03978</name>
</gene>
<dbReference type="Pfam" id="PF00155">
    <property type="entry name" value="Aminotran_1_2"/>
    <property type="match status" value="1"/>
</dbReference>
<evidence type="ECO:0000256" key="5">
    <source>
        <dbReference type="ARBA" id="ARBA00022576"/>
    </source>
</evidence>
<feature type="modified residue" description="N6-(pyridoxal phosphate)lysine" evidence="11">
    <location>
        <position position="220"/>
    </location>
</feature>
<dbReference type="CDD" id="cd00609">
    <property type="entry name" value="AAT_like"/>
    <property type="match status" value="1"/>
</dbReference>
<dbReference type="SUPFAM" id="SSF53383">
    <property type="entry name" value="PLP-dependent transferases"/>
    <property type="match status" value="1"/>
</dbReference>
<keyword evidence="5 11" id="KW-0032">Aminotransferase</keyword>
<dbReference type="PANTHER" id="PTHR42885">
    <property type="entry name" value="HISTIDINOL-PHOSPHATE AMINOTRANSFERASE-RELATED"/>
    <property type="match status" value="1"/>
</dbReference>
<dbReference type="InterPro" id="IPR005861">
    <property type="entry name" value="HisP_aminotrans"/>
</dbReference>
<evidence type="ECO:0000256" key="2">
    <source>
        <dbReference type="ARBA" id="ARBA00005011"/>
    </source>
</evidence>
<accession>A0A9W5IS32</accession>
<dbReference type="Gene3D" id="3.40.640.10">
    <property type="entry name" value="Type I PLP-dependent aspartate aminotransferase-like (Major domain)"/>
    <property type="match status" value="1"/>
</dbReference>
<evidence type="ECO:0000256" key="7">
    <source>
        <dbReference type="ARBA" id="ARBA00022679"/>
    </source>
</evidence>
<feature type="coiled-coil region" evidence="12">
    <location>
        <begin position="265"/>
        <end position="292"/>
    </location>
</feature>
<sequence length="361" mass="40077">MNRVADVIRDDIKVMTAYQVADLPEGFIKLDAMECPHHPFAGYESLLSEWADLAKQAPIHLYPHTAKSGIYEELREVFGIPGKAEIALGNGSDELIQFLTMLVAKPNARVLGIEPSFVMYRHNAALYGMEYVGVPLNPDFTLNLPAVLSAIEQHQPSLIFIAYPNNPTGVCFKREEVEAVIRAATGIVVVDEAYGAFHHDSFLPWAGEVENLVVMRTISKIGFAGLRMGYAAASPSIMGELAKILPPYNMNQLSLAAAKFSLKHHQIIQQNIDTLKNERSRVMNELLKLNRLQVFPSEANFITVRVPDANELFETLKQNRILIKKLHGSHPLLDQCVRITIGSAAQNDAVLAVIKNLYPNL</sequence>
<comment type="catalytic activity">
    <reaction evidence="10 11">
        <text>L-histidinol phosphate + 2-oxoglutarate = 3-(imidazol-4-yl)-2-oxopropyl phosphate + L-glutamate</text>
        <dbReference type="Rhea" id="RHEA:23744"/>
        <dbReference type="ChEBI" id="CHEBI:16810"/>
        <dbReference type="ChEBI" id="CHEBI:29985"/>
        <dbReference type="ChEBI" id="CHEBI:57766"/>
        <dbReference type="ChEBI" id="CHEBI:57980"/>
        <dbReference type="EC" id="2.6.1.9"/>
    </reaction>
</comment>
<keyword evidence="8 11" id="KW-0663">Pyridoxal phosphate</keyword>
<evidence type="ECO:0000256" key="8">
    <source>
        <dbReference type="ARBA" id="ARBA00022898"/>
    </source>
</evidence>
<dbReference type="InterPro" id="IPR004839">
    <property type="entry name" value="Aminotransferase_I/II_large"/>
</dbReference>
<keyword evidence="12" id="KW-0175">Coiled coil</keyword>
<dbReference type="GO" id="GO:0004400">
    <property type="term" value="F:histidinol-phosphate transaminase activity"/>
    <property type="evidence" value="ECO:0007669"/>
    <property type="project" value="UniProtKB-UniRule"/>
</dbReference>
<dbReference type="GO" id="GO:0000105">
    <property type="term" value="P:L-histidine biosynthetic process"/>
    <property type="evidence" value="ECO:0007669"/>
    <property type="project" value="UniProtKB-UniRule"/>
</dbReference>
<dbReference type="Proteomes" id="UP000004621">
    <property type="component" value="Unassembled WGS sequence"/>
</dbReference>
<evidence type="ECO:0000256" key="12">
    <source>
        <dbReference type="SAM" id="Coils"/>
    </source>
</evidence>
<feature type="domain" description="Aminotransferase class I/classII large" evidence="13">
    <location>
        <begin position="52"/>
        <end position="354"/>
    </location>
</feature>
<keyword evidence="9 11" id="KW-0368">Histidine biosynthesis</keyword>
<evidence type="ECO:0000256" key="3">
    <source>
        <dbReference type="ARBA" id="ARBA00007970"/>
    </source>
</evidence>
<evidence type="ECO:0000256" key="6">
    <source>
        <dbReference type="ARBA" id="ARBA00022605"/>
    </source>
</evidence>
<dbReference type="Gene3D" id="3.90.1150.10">
    <property type="entry name" value="Aspartate Aminotransferase, domain 1"/>
    <property type="match status" value="1"/>
</dbReference>
<dbReference type="InterPro" id="IPR015421">
    <property type="entry name" value="PyrdxlP-dep_Trfase_major"/>
</dbReference>
<keyword evidence="7 11" id="KW-0808">Transferase</keyword>
<evidence type="ECO:0000256" key="9">
    <source>
        <dbReference type="ARBA" id="ARBA00023102"/>
    </source>
</evidence>
<evidence type="ECO:0000313" key="15">
    <source>
        <dbReference type="Proteomes" id="UP000004621"/>
    </source>
</evidence>
<comment type="cofactor">
    <cofactor evidence="1 11">
        <name>pyridoxal 5'-phosphate</name>
        <dbReference type="ChEBI" id="CHEBI:597326"/>
    </cofactor>
</comment>
<protein>
    <recommendedName>
        <fullName evidence="11">Histidinol-phosphate aminotransferase</fullName>
        <ecNumber evidence="11">2.6.1.9</ecNumber>
    </recommendedName>
    <alternativeName>
        <fullName evidence="11">Imidazole acetol-phosphate transaminase</fullName>
    </alternativeName>
</protein>
<dbReference type="InterPro" id="IPR015424">
    <property type="entry name" value="PyrdxlP-dep_Trfase"/>
</dbReference>
<dbReference type="EC" id="2.6.1.9" evidence="11"/>
<evidence type="ECO:0000256" key="1">
    <source>
        <dbReference type="ARBA" id="ARBA00001933"/>
    </source>
</evidence>
<name>A0A9W5IS32_NEISU</name>
<dbReference type="AlphaFoldDB" id="A0A9W5IS32"/>
<evidence type="ECO:0000313" key="14">
    <source>
        <dbReference type="EMBL" id="EFC52623.1"/>
    </source>
</evidence>
<reference evidence="14 15" key="1">
    <citation type="submission" date="2010-01" db="EMBL/GenBank/DDBJ databases">
        <authorList>
            <person name="Weinstock G."/>
            <person name="Sodergren E."/>
            <person name="Clifton S."/>
            <person name="Fulton L."/>
            <person name="Fulton B."/>
            <person name="Courtney L."/>
            <person name="Fronick C."/>
            <person name="Harrison M."/>
            <person name="Strong C."/>
            <person name="Farmer C."/>
            <person name="Delahaunty K."/>
            <person name="Markovic C."/>
            <person name="Hall O."/>
            <person name="Minx P."/>
            <person name="Tomlinson C."/>
            <person name="Mitreva M."/>
            <person name="Nelson J."/>
            <person name="Hou S."/>
            <person name="Wollam A."/>
            <person name="Pepin K.H."/>
            <person name="Johnson M."/>
            <person name="Bhonagiri V."/>
            <person name="Nash W.E."/>
            <person name="Warren W."/>
            <person name="Chinwalla A."/>
            <person name="Mardis E.R."/>
            <person name="Wilson R.K."/>
        </authorList>
    </citation>
    <scope>NUCLEOTIDE SEQUENCE [LARGE SCALE GENOMIC DNA]</scope>
    <source>
        <strain evidence="14 15">NJ9703</strain>
    </source>
</reference>
<dbReference type="InterPro" id="IPR015422">
    <property type="entry name" value="PyrdxlP-dep_Trfase_small"/>
</dbReference>
<dbReference type="HAMAP" id="MF_01023">
    <property type="entry name" value="HisC_aminotrans_2"/>
    <property type="match status" value="1"/>
</dbReference>
<dbReference type="GO" id="GO:0030170">
    <property type="term" value="F:pyridoxal phosphate binding"/>
    <property type="evidence" value="ECO:0007669"/>
    <property type="project" value="InterPro"/>
</dbReference>
<comment type="similarity">
    <text evidence="3 11">Belongs to the class-II pyridoxal-phosphate-dependent aminotransferase family. Histidinol-phosphate aminotransferase subfamily.</text>
</comment>
<dbReference type="EMBL" id="ACEO02000003">
    <property type="protein sequence ID" value="EFC52623.1"/>
    <property type="molecule type" value="Genomic_DNA"/>
</dbReference>
<evidence type="ECO:0000256" key="10">
    <source>
        <dbReference type="ARBA" id="ARBA00047481"/>
    </source>
</evidence>
<comment type="caution">
    <text evidence="14">The sequence shown here is derived from an EMBL/GenBank/DDBJ whole genome shotgun (WGS) entry which is preliminary data.</text>
</comment>
<dbReference type="PANTHER" id="PTHR42885:SF2">
    <property type="entry name" value="HISTIDINOL-PHOSPHATE AMINOTRANSFERASE"/>
    <property type="match status" value="1"/>
</dbReference>
<dbReference type="NCBIfam" id="TIGR01141">
    <property type="entry name" value="hisC"/>
    <property type="match status" value="1"/>
</dbReference>
<keyword evidence="6 11" id="KW-0028">Amino-acid biosynthesis</keyword>
<evidence type="ECO:0000256" key="11">
    <source>
        <dbReference type="HAMAP-Rule" id="MF_01023"/>
    </source>
</evidence>
<comment type="pathway">
    <text evidence="2 11">Amino-acid biosynthesis; L-histidine biosynthesis; L-histidine from 5-phospho-alpha-D-ribose 1-diphosphate: step 7/9.</text>
</comment>
<evidence type="ECO:0000259" key="13">
    <source>
        <dbReference type="Pfam" id="PF00155"/>
    </source>
</evidence>
<proteinExistence type="inferred from homology"/>
<comment type="subunit">
    <text evidence="4 11">Homodimer.</text>
</comment>